<protein>
    <submittedName>
        <fullName evidence="1">Uncharacterized protein</fullName>
    </submittedName>
</protein>
<evidence type="ECO:0000313" key="1">
    <source>
        <dbReference type="EMBL" id="QQP50338.1"/>
    </source>
</evidence>
<dbReference type="AlphaFoldDB" id="A0A7T8HHT3"/>
<organism evidence="1 2">
    <name type="scientific">Caligus rogercresseyi</name>
    <name type="common">Sea louse</name>
    <dbReference type="NCBI Taxonomy" id="217165"/>
    <lineage>
        <taxon>Eukaryota</taxon>
        <taxon>Metazoa</taxon>
        <taxon>Ecdysozoa</taxon>
        <taxon>Arthropoda</taxon>
        <taxon>Crustacea</taxon>
        <taxon>Multicrustacea</taxon>
        <taxon>Hexanauplia</taxon>
        <taxon>Copepoda</taxon>
        <taxon>Siphonostomatoida</taxon>
        <taxon>Caligidae</taxon>
        <taxon>Caligus</taxon>
    </lineage>
</organism>
<dbReference type="EMBL" id="CP045896">
    <property type="protein sequence ID" value="QQP50338.1"/>
    <property type="molecule type" value="Genomic_DNA"/>
</dbReference>
<name>A0A7T8HHT3_CALRO</name>
<evidence type="ECO:0000313" key="2">
    <source>
        <dbReference type="Proteomes" id="UP000595437"/>
    </source>
</evidence>
<proteinExistence type="predicted"/>
<reference evidence="2" key="1">
    <citation type="submission" date="2021-01" db="EMBL/GenBank/DDBJ databases">
        <title>Caligus Genome Assembly.</title>
        <authorList>
            <person name="Gallardo-Escarate C."/>
        </authorList>
    </citation>
    <scope>NUCLEOTIDE SEQUENCE [LARGE SCALE GENOMIC DNA]</scope>
</reference>
<gene>
    <name evidence="1" type="ORF">FKW44_011314</name>
</gene>
<keyword evidence="2" id="KW-1185">Reference proteome</keyword>
<sequence length="53" mass="6149">MEALAELQQDDEDHYRLRMTHHSSSSDFHVFQALQTSYVTSPLARLCLLSLQK</sequence>
<dbReference type="Proteomes" id="UP000595437">
    <property type="component" value="Chromosome 7"/>
</dbReference>
<accession>A0A7T8HHT3</accession>